<dbReference type="EMBL" id="ML179336">
    <property type="protein sequence ID" value="THU90382.1"/>
    <property type="molecule type" value="Genomic_DNA"/>
</dbReference>
<dbReference type="AlphaFoldDB" id="A0A4S8LM55"/>
<gene>
    <name evidence="1" type="ORF">K435DRAFT_864323</name>
</gene>
<evidence type="ECO:0000313" key="2">
    <source>
        <dbReference type="Proteomes" id="UP000297245"/>
    </source>
</evidence>
<dbReference type="Proteomes" id="UP000297245">
    <property type="component" value="Unassembled WGS sequence"/>
</dbReference>
<evidence type="ECO:0000313" key="1">
    <source>
        <dbReference type="EMBL" id="THU90382.1"/>
    </source>
</evidence>
<dbReference type="OrthoDB" id="2916406at2759"/>
<sequence length="152" mass="17852">MTRTTYDVPNASNLFSVRAVRISTACSADNIKIATVSSLPPRMQNVLRMPMVEHSLQLWPSFQPYVHDTDVVYRGSRYRIFYRRHKRLPINVFLSFRGEIIIMRLGKKNVRNVVNARQGDARKAQIIAQRFAPHLRWFQERRGRQLSKLIEL</sequence>
<accession>A0A4S8LM55</accession>
<name>A0A4S8LM55_DENBC</name>
<keyword evidence="2" id="KW-1185">Reference proteome</keyword>
<proteinExistence type="predicted"/>
<protein>
    <submittedName>
        <fullName evidence="1">Uncharacterized protein</fullName>
    </submittedName>
</protein>
<organism evidence="1 2">
    <name type="scientific">Dendrothele bispora (strain CBS 962.96)</name>
    <dbReference type="NCBI Taxonomy" id="1314807"/>
    <lineage>
        <taxon>Eukaryota</taxon>
        <taxon>Fungi</taxon>
        <taxon>Dikarya</taxon>
        <taxon>Basidiomycota</taxon>
        <taxon>Agaricomycotina</taxon>
        <taxon>Agaricomycetes</taxon>
        <taxon>Agaricomycetidae</taxon>
        <taxon>Agaricales</taxon>
        <taxon>Agaricales incertae sedis</taxon>
        <taxon>Dendrothele</taxon>
    </lineage>
</organism>
<reference evidence="1 2" key="1">
    <citation type="journal article" date="2019" name="Nat. Ecol. Evol.">
        <title>Megaphylogeny resolves global patterns of mushroom evolution.</title>
        <authorList>
            <person name="Varga T."/>
            <person name="Krizsan K."/>
            <person name="Foldi C."/>
            <person name="Dima B."/>
            <person name="Sanchez-Garcia M."/>
            <person name="Sanchez-Ramirez S."/>
            <person name="Szollosi G.J."/>
            <person name="Szarkandi J.G."/>
            <person name="Papp V."/>
            <person name="Albert L."/>
            <person name="Andreopoulos W."/>
            <person name="Angelini C."/>
            <person name="Antonin V."/>
            <person name="Barry K.W."/>
            <person name="Bougher N.L."/>
            <person name="Buchanan P."/>
            <person name="Buyck B."/>
            <person name="Bense V."/>
            <person name="Catcheside P."/>
            <person name="Chovatia M."/>
            <person name="Cooper J."/>
            <person name="Damon W."/>
            <person name="Desjardin D."/>
            <person name="Finy P."/>
            <person name="Geml J."/>
            <person name="Haridas S."/>
            <person name="Hughes K."/>
            <person name="Justo A."/>
            <person name="Karasinski D."/>
            <person name="Kautmanova I."/>
            <person name="Kiss B."/>
            <person name="Kocsube S."/>
            <person name="Kotiranta H."/>
            <person name="LaButti K.M."/>
            <person name="Lechner B.E."/>
            <person name="Liimatainen K."/>
            <person name="Lipzen A."/>
            <person name="Lukacs Z."/>
            <person name="Mihaltcheva S."/>
            <person name="Morgado L.N."/>
            <person name="Niskanen T."/>
            <person name="Noordeloos M.E."/>
            <person name="Ohm R.A."/>
            <person name="Ortiz-Santana B."/>
            <person name="Ovrebo C."/>
            <person name="Racz N."/>
            <person name="Riley R."/>
            <person name="Savchenko A."/>
            <person name="Shiryaev A."/>
            <person name="Soop K."/>
            <person name="Spirin V."/>
            <person name="Szebenyi C."/>
            <person name="Tomsovsky M."/>
            <person name="Tulloss R.E."/>
            <person name="Uehling J."/>
            <person name="Grigoriev I.V."/>
            <person name="Vagvolgyi C."/>
            <person name="Papp T."/>
            <person name="Martin F.M."/>
            <person name="Miettinen O."/>
            <person name="Hibbett D.S."/>
            <person name="Nagy L.G."/>
        </authorList>
    </citation>
    <scope>NUCLEOTIDE SEQUENCE [LARGE SCALE GENOMIC DNA]</scope>
    <source>
        <strain evidence="1 2">CBS 962.96</strain>
    </source>
</reference>